<dbReference type="AlphaFoldDB" id="A0A645J9L6"/>
<accession>A0A645J9L6</accession>
<gene>
    <name evidence="1" type="ORF">SDC9_207841</name>
</gene>
<comment type="caution">
    <text evidence="1">The sequence shown here is derived from an EMBL/GenBank/DDBJ whole genome shotgun (WGS) entry which is preliminary data.</text>
</comment>
<reference evidence="1" key="1">
    <citation type="submission" date="2019-08" db="EMBL/GenBank/DDBJ databases">
        <authorList>
            <person name="Kucharzyk K."/>
            <person name="Murdoch R.W."/>
            <person name="Higgins S."/>
            <person name="Loffler F."/>
        </authorList>
    </citation>
    <scope>NUCLEOTIDE SEQUENCE</scope>
</reference>
<name>A0A645J9L6_9ZZZZ</name>
<evidence type="ECO:0000313" key="1">
    <source>
        <dbReference type="EMBL" id="MPN60116.1"/>
    </source>
</evidence>
<proteinExistence type="predicted"/>
<protein>
    <submittedName>
        <fullName evidence="1">Uncharacterized protein</fullName>
    </submittedName>
</protein>
<dbReference type="EMBL" id="VSSQ01134965">
    <property type="protein sequence ID" value="MPN60116.1"/>
    <property type="molecule type" value="Genomic_DNA"/>
</dbReference>
<sequence length="148" mass="16604">MILSLPTFRLKAAGSRRNISEPRLRKSVKVVVVLIPPPVDPGEAPMNIRPIINSSPAWLNDPISTVLKPAVRAVALWKKDDRRSNRSSRAKKRVPPANSTRFMVSTILVCMLSLLHRRLRNTSASTKKPLPPKMINTAVVRFIPRCVR</sequence>
<organism evidence="1">
    <name type="scientific">bioreactor metagenome</name>
    <dbReference type="NCBI Taxonomy" id="1076179"/>
    <lineage>
        <taxon>unclassified sequences</taxon>
        <taxon>metagenomes</taxon>
        <taxon>ecological metagenomes</taxon>
    </lineage>
</organism>